<organism evidence="5 6">
    <name type="scientific">Candidatus Phycorickettsia trachydisci</name>
    <dbReference type="NCBI Taxonomy" id="2115978"/>
    <lineage>
        <taxon>Bacteria</taxon>
        <taxon>Pseudomonadati</taxon>
        <taxon>Pseudomonadota</taxon>
        <taxon>Alphaproteobacteria</taxon>
        <taxon>Rickettsiales</taxon>
        <taxon>Rickettsiaceae</taxon>
        <taxon>Candidatus Phycorickettsia</taxon>
    </lineage>
</organism>
<evidence type="ECO:0000256" key="3">
    <source>
        <dbReference type="PROSITE-ProRule" id="PRU00023"/>
    </source>
</evidence>
<dbReference type="Gene3D" id="1.25.40.20">
    <property type="entry name" value="Ankyrin repeat-containing domain"/>
    <property type="match status" value="3"/>
</dbReference>
<dbReference type="PANTHER" id="PTHR24198:SF165">
    <property type="entry name" value="ANKYRIN REPEAT-CONTAINING PROTEIN-RELATED"/>
    <property type="match status" value="1"/>
</dbReference>
<dbReference type="SUPFAM" id="SSF48403">
    <property type="entry name" value="Ankyrin repeat"/>
    <property type="match status" value="1"/>
</dbReference>
<feature type="repeat" description="ANK" evidence="3">
    <location>
        <begin position="109"/>
        <end position="141"/>
    </location>
</feature>
<dbReference type="Pfam" id="PF12796">
    <property type="entry name" value="Ank_2"/>
    <property type="match status" value="1"/>
</dbReference>
<dbReference type="Proteomes" id="UP000241762">
    <property type="component" value="Chromosome"/>
</dbReference>
<dbReference type="PROSITE" id="PS50088">
    <property type="entry name" value="ANK_REPEAT"/>
    <property type="match status" value="6"/>
</dbReference>
<feature type="coiled-coil region" evidence="4">
    <location>
        <begin position="526"/>
        <end position="553"/>
    </location>
</feature>
<evidence type="ECO:0000313" key="5">
    <source>
        <dbReference type="EMBL" id="AVP87465.1"/>
    </source>
</evidence>
<dbReference type="SMART" id="SM00248">
    <property type="entry name" value="ANK"/>
    <property type="match status" value="11"/>
</dbReference>
<feature type="repeat" description="ANK" evidence="3">
    <location>
        <begin position="41"/>
        <end position="73"/>
    </location>
</feature>
<keyword evidence="6" id="KW-1185">Reference proteome</keyword>
<dbReference type="PROSITE" id="PS50297">
    <property type="entry name" value="ANK_REP_REGION"/>
    <property type="match status" value="4"/>
</dbReference>
<keyword evidence="1" id="KW-0677">Repeat</keyword>
<dbReference type="KEGG" id="ptc:phytr_5190"/>
<keyword evidence="4" id="KW-0175">Coiled coil</keyword>
<gene>
    <name evidence="5" type="ORF">phytr_5190</name>
</gene>
<protein>
    <submittedName>
        <fullName evidence="5">Uncharacterized protein</fullName>
    </submittedName>
</protein>
<feature type="repeat" description="ANK" evidence="3">
    <location>
        <begin position="8"/>
        <end position="40"/>
    </location>
</feature>
<dbReference type="EMBL" id="CP027845">
    <property type="protein sequence ID" value="AVP87465.1"/>
    <property type="molecule type" value="Genomic_DNA"/>
</dbReference>
<proteinExistence type="predicted"/>
<sequence length="730" mass="81716">MNQLLISNDDIPLHAAIKRNDLEEAASLLSQGANIAEKNKYGQNAFHIAALTGNREVLKLLLDTNPSTEVINARDEYGNTPFHFACREADEQTAALLFNTENIDLQNLLGYTALHLASKENKSNMVNFLLSKKANVNVLDNNQNSPLHLAIKNGLLEVVTILLEVPNICVNAQNAEKDTPLFLAANLCSLDLIKHLAAKGAAAGIDKALYYAAEQGWKEGIKYLFDLCQYQYQDSGICVPLKFAIEKDYAMLAKLFFAKDNRFYSKAFGYSVEHSNLNAVKYILSKYPQFINQNCQGYGEPPLFLAVNRSSYEVVNFLIDYVEDINVKHHGVSILNAAAYNRHHGFEIINLLIAKGAKPIEHMDYRENTPLGEALRVGSLESAKAFLQNGADLSLAKGRRSNIIHAMDRHQPGQVIDKLKFLQEFIKYGFDLNEKNRQGLTFVEELTDSYRPEPAVLAYLYSLVDTGVNLSSARLRKALIEKTDLMLKTKDGVFAAANIFFNFVHSANLEDQHFAKQMLSTMPEARTSLEKILDQEDKEIQKMSKEIKILIKRLNTEDKSSTKVSLGKETNKLFESLYQGEILYKRGKAMKNKVEGILNDDSIDKVLPKISNLNEKIKVPISKVIQINIDKWSELSGKSGSKTPIFKLQGNNNAVCSKISSFLNHDELESFFNTIPLGTIPRVVPVQEDTECDRATKRPKEGIFEDDTGISRNAEDYALLTGLDSDGDCL</sequence>
<feature type="repeat" description="ANK" evidence="3">
    <location>
        <begin position="366"/>
        <end position="398"/>
    </location>
</feature>
<evidence type="ECO:0000256" key="4">
    <source>
        <dbReference type="SAM" id="Coils"/>
    </source>
</evidence>
<dbReference type="InterPro" id="IPR002110">
    <property type="entry name" value="Ankyrin_rpt"/>
</dbReference>
<dbReference type="RefSeq" id="WP_106874327.1">
    <property type="nucleotide sequence ID" value="NZ_CP027845.1"/>
</dbReference>
<name>A0A2P1P892_9RICK</name>
<feature type="repeat" description="ANK" evidence="3">
    <location>
        <begin position="142"/>
        <end position="164"/>
    </location>
</feature>
<keyword evidence="2 3" id="KW-0040">ANK repeat</keyword>
<dbReference type="Pfam" id="PF13637">
    <property type="entry name" value="Ank_4"/>
    <property type="match status" value="1"/>
</dbReference>
<feature type="repeat" description="ANK" evidence="3">
    <location>
        <begin position="298"/>
        <end position="330"/>
    </location>
</feature>
<dbReference type="OrthoDB" id="7164495at2"/>
<reference evidence="5 6" key="1">
    <citation type="submission" date="2018-03" db="EMBL/GenBank/DDBJ databases">
        <title>A gene transfer event suggests a long-term partnership between eustigmatophyte algae and a novel lineage of endosymbiotic bacteria.</title>
        <authorList>
            <person name="Yurchenko T."/>
            <person name="Sevcikova T."/>
            <person name="Pribyl P."/>
            <person name="El Karkouri K."/>
            <person name="Klimes V."/>
            <person name="Amaral R."/>
            <person name="Zbrankova V."/>
            <person name="Kim E."/>
            <person name="Raoult D."/>
            <person name="Santos L.M.A."/>
            <person name="Elias M."/>
        </authorList>
    </citation>
    <scope>NUCLEOTIDE SEQUENCE [LARGE SCALE GENOMIC DNA]</scope>
    <source>
        <strain evidence="5">CCALA 838</strain>
    </source>
</reference>
<evidence type="ECO:0000256" key="2">
    <source>
        <dbReference type="ARBA" id="ARBA00023043"/>
    </source>
</evidence>
<accession>A0A2P1P892</accession>
<dbReference type="PANTHER" id="PTHR24198">
    <property type="entry name" value="ANKYRIN REPEAT AND PROTEIN KINASE DOMAIN-CONTAINING PROTEIN"/>
    <property type="match status" value="1"/>
</dbReference>
<dbReference type="InterPro" id="IPR036770">
    <property type="entry name" value="Ankyrin_rpt-contain_sf"/>
</dbReference>
<evidence type="ECO:0000313" key="6">
    <source>
        <dbReference type="Proteomes" id="UP000241762"/>
    </source>
</evidence>
<dbReference type="AlphaFoldDB" id="A0A2P1P892"/>
<evidence type="ECO:0000256" key="1">
    <source>
        <dbReference type="ARBA" id="ARBA00022737"/>
    </source>
</evidence>